<dbReference type="RefSeq" id="WP_317994548.1">
    <property type="nucleotide sequence ID" value="NZ_AP025523.1"/>
</dbReference>
<gene>
    <name evidence="1" type="ORF">WPS_21930</name>
</gene>
<evidence type="ECO:0000313" key="1">
    <source>
        <dbReference type="EMBL" id="BDE06917.1"/>
    </source>
</evidence>
<accession>A0AAN1XX05</accession>
<dbReference type="AlphaFoldDB" id="A0AAN1XX05"/>
<keyword evidence="2" id="KW-1185">Reference proteome</keyword>
<dbReference type="PANTHER" id="PTHR30528:SF0">
    <property type="entry name" value="CYTOPLASMIC PROTEIN"/>
    <property type="match status" value="1"/>
</dbReference>
<dbReference type="EMBL" id="AP025523">
    <property type="protein sequence ID" value="BDE06917.1"/>
    <property type="molecule type" value="Genomic_DNA"/>
</dbReference>
<dbReference type="InterPro" id="IPR009351">
    <property type="entry name" value="AlkZ-like"/>
</dbReference>
<name>A0AAN1XX05_UNVUL</name>
<dbReference type="Proteomes" id="UP001317532">
    <property type="component" value="Chromosome"/>
</dbReference>
<sequence>MTRDLSLAQARRIALAAQGFADPPPRGAVDRRLLRRVFGRIGLLQIDSVNVLVRSHYLPLFSRLGSYAPELLERAAWSRDRMLFEYWGHEASLLPLDLQPLLRWRMERARAGLGTWGRIARAVADEPQLLERLRAAIADRGPLAASAFDGARGTGSWWGWSDVKVGLEALFWCGEITTAYRQGFERVYDLPERVLPSEVLAAPTPPVEDAQRELVRIAARAHGIASERNLRDYFRLDVADARARVAELTEAGELVPVRVEGLRGTRHLWHDARIPRSVAARALLSPFDSLVWERARTRELFGFDYRLEIYTPQHKRVHGYYVLPFLLGDRLVARVDLKHDRQARILRAHAVHVEPKAPRADVILAVREQLERMATWLGAETVSVPKTK</sequence>
<dbReference type="Pfam" id="PF06224">
    <property type="entry name" value="AlkZ-like"/>
    <property type="match status" value="1"/>
</dbReference>
<evidence type="ECO:0000313" key="2">
    <source>
        <dbReference type="Proteomes" id="UP001317532"/>
    </source>
</evidence>
<dbReference type="KEGG" id="vab:WPS_21930"/>
<dbReference type="PANTHER" id="PTHR30528">
    <property type="entry name" value="CYTOPLASMIC PROTEIN"/>
    <property type="match status" value="1"/>
</dbReference>
<protein>
    <recommendedName>
        <fullName evidence="3">Cytoplasmic protein</fullName>
    </recommendedName>
</protein>
<evidence type="ECO:0008006" key="3">
    <source>
        <dbReference type="Google" id="ProtNLM"/>
    </source>
</evidence>
<organism evidence="1 2">
    <name type="scientific">Vulcanimicrobium alpinum</name>
    <dbReference type="NCBI Taxonomy" id="3016050"/>
    <lineage>
        <taxon>Bacteria</taxon>
        <taxon>Bacillati</taxon>
        <taxon>Vulcanimicrobiota</taxon>
        <taxon>Vulcanimicrobiia</taxon>
        <taxon>Vulcanimicrobiales</taxon>
        <taxon>Vulcanimicrobiaceae</taxon>
        <taxon>Vulcanimicrobium</taxon>
    </lineage>
</organism>
<reference evidence="1 2" key="1">
    <citation type="journal article" date="2022" name="ISME Commun">
        <title>Vulcanimicrobium alpinus gen. nov. sp. nov., the first cultivated representative of the candidate phylum 'Eremiobacterota', is a metabolically versatile aerobic anoxygenic phototroph.</title>
        <authorList>
            <person name="Yabe S."/>
            <person name="Muto K."/>
            <person name="Abe K."/>
            <person name="Yokota A."/>
            <person name="Staudigel H."/>
            <person name="Tebo B.M."/>
        </authorList>
    </citation>
    <scope>NUCLEOTIDE SEQUENCE [LARGE SCALE GENOMIC DNA]</scope>
    <source>
        <strain evidence="1 2">WC8-2</strain>
    </source>
</reference>
<proteinExistence type="predicted"/>